<name>A0A9P8VU04_9HYPO</name>
<dbReference type="OrthoDB" id="3257981at2759"/>
<accession>A0A9P8VU04</accession>
<gene>
    <name evidence="1" type="ORF">B0T10DRAFT_566305</name>
</gene>
<comment type="caution">
    <text evidence="1">The sequence shown here is derived from an EMBL/GenBank/DDBJ whole genome shotgun (WGS) entry which is preliminary data.</text>
</comment>
<dbReference type="Proteomes" id="UP000777438">
    <property type="component" value="Unassembled WGS sequence"/>
</dbReference>
<sequence length="184" mass="20598">MLLAHARQIAKYVGVPAAMNGTKSTSQNTLDARVGAMHPLGLNDNLDLLKKLLVNGSATLWCMNYNYNEEQQGFYLMGIYRKEHCAWEDAFTGYECRDFTAPPGLEEIDGTKRGGVTQEDLVIAQAQQTLRANTGETDKRPEETDLNANDMLSRLREVNTRAPGLVWFPLCSAEEAYGNWEKHV</sequence>
<reference evidence="1 2" key="1">
    <citation type="journal article" date="2021" name="Nat. Commun.">
        <title>Genetic determinants of endophytism in the Arabidopsis root mycobiome.</title>
        <authorList>
            <person name="Mesny F."/>
            <person name="Miyauchi S."/>
            <person name="Thiergart T."/>
            <person name="Pickel B."/>
            <person name="Atanasova L."/>
            <person name="Karlsson M."/>
            <person name="Huettel B."/>
            <person name="Barry K.W."/>
            <person name="Haridas S."/>
            <person name="Chen C."/>
            <person name="Bauer D."/>
            <person name="Andreopoulos W."/>
            <person name="Pangilinan J."/>
            <person name="LaButti K."/>
            <person name="Riley R."/>
            <person name="Lipzen A."/>
            <person name="Clum A."/>
            <person name="Drula E."/>
            <person name="Henrissat B."/>
            <person name="Kohler A."/>
            <person name="Grigoriev I.V."/>
            <person name="Martin F.M."/>
            <person name="Hacquard S."/>
        </authorList>
    </citation>
    <scope>NUCLEOTIDE SEQUENCE [LARGE SCALE GENOMIC DNA]</scope>
    <source>
        <strain evidence="1 2">MPI-CAGE-CH-0241</strain>
    </source>
</reference>
<keyword evidence="2" id="KW-1185">Reference proteome</keyword>
<dbReference type="EMBL" id="JAGPYM010000030">
    <property type="protein sequence ID" value="KAH6877280.1"/>
    <property type="molecule type" value="Genomic_DNA"/>
</dbReference>
<proteinExistence type="predicted"/>
<evidence type="ECO:0000313" key="1">
    <source>
        <dbReference type="EMBL" id="KAH6877280.1"/>
    </source>
</evidence>
<protein>
    <submittedName>
        <fullName evidence="1">Uncharacterized protein</fullName>
    </submittedName>
</protein>
<organism evidence="1 2">
    <name type="scientific">Thelonectria olida</name>
    <dbReference type="NCBI Taxonomy" id="1576542"/>
    <lineage>
        <taxon>Eukaryota</taxon>
        <taxon>Fungi</taxon>
        <taxon>Dikarya</taxon>
        <taxon>Ascomycota</taxon>
        <taxon>Pezizomycotina</taxon>
        <taxon>Sordariomycetes</taxon>
        <taxon>Hypocreomycetidae</taxon>
        <taxon>Hypocreales</taxon>
        <taxon>Nectriaceae</taxon>
        <taxon>Thelonectria</taxon>
    </lineage>
</organism>
<evidence type="ECO:0000313" key="2">
    <source>
        <dbReference type="Proteomes" id="UP000777438"/>
    </source>
</evidence>
<dbReference type="AlphaFoldDB" id="A0A9P8VU04"/>